<accession>A0A163K2V1</accession>
<dbReference type="InterPro" id="IPR052350">
    <property type="entry name" value="Metallo-dep_Lactonases"/>
</dbReference>
<proteinExistence type="inferred from homology"/>
<dbReference type="SUPFAM" id="SSF51556">
    <property type="entry name" value="Metallo-dependent hydrolases"/>
    <property type="match status" value="1"/>
</dbReference>
<dbReference type="EMBL" id="LT554300">
    <property type="protein sequence ID" value="SAM03813.1"/>
    <property type="molecule type" value="Genomic_DNA"/>
</dbReference>
<name>A0A163K2V1_ABSGL</name>
<gene>
    <name evidence="3" type="primary">ABSGL_09667.1 scaffold 11583</name>
</gene>
<keyword evidence="4" id="KW-1185">Reference proteome</keyword>
<dbReference type="GO" id="GO:0016787">
    <property type="term" value="F:hydrolase activity"/>
    <property type="evidence" value="ECO:0007669"/>
    <property type="project" value="InterPro"/>
</dbReference>
<dbReference type="Gene3D" id="3.20.20.140">
    <property type="entry name" value="Metal-dependent hydrolases"/>
    <property type="match status" value="1"/>
</dbReference>
<dbReference type="STRING" id="4829.A0A163K2V1"/>
<dbReference type="OrthoDB" id="2135488at2759"/>
<feature type="domain" description="Amidohydrolase-related" evidence="2">
    <location>
        <begin position="9"/>
        <end position="309"/>
    </location>
</feature>
<dbReference type="InterPro" id="IPR032466">
    <property type="entry name" value="Metal_Hydrolase"/>
</dbReference>
<dbReference type="InterPro" id="IPR006680">
    <property type="entry name" value="Amidohydro-rel"/>
</dbReference>
<evidence type="ECO:0000313" key="4">
    <source>
        <dbReference type="Proteomes" id="UP000078561"/>
    </source>
</evidence>
<protein>
    <recommendedName>
        <fullName evidence="2">Amidohydrolase-related domain-containing protein</fullName>
    </recommendedName>
</protein>
<evidence type="ECO:0000313" key="3">
    <source>
        <dbReference type="EMBL" id="SAM03813.1"/>
    </source>
</evidence>
<dbReference type="Pfam" id="PF04909">
    <property type="entry name" value="Amidohydro_2"/>
    <property type="match status" value="1"/>
</dbReference>
<sequence>MTRPITQIIDTHIHFWQPGQVHIPWVKGTQFDDDKDARHYSAAVAGVGVRQGVYVETDVDVRHGLVEAAWIHDYSKRLTSSEWFGGLGAVVAFAPVDQGATAMRPYLRLLRHLVGPDLLRGVRFLLQGIEAPYQRMLSPDLVSGLRVLGEDEFGLLFELVIDCHRQPAQFDTLLALVRQCPSVSFVLDHMGKPPCASRPGSEPFEHWATCMKALAGCSNVVACKVSGLLTELDGDASMISAQQLGPFVQVAKESFGVDRLVFGGDWPVCEAQGASWQQWVDVLVEIVHDWDPQDQTQLFVTNAQRLYKLN</sequence>
<evidence type="ECO:0000256" key="1">
    <source>
        <dbReference type="ARBA" id="ARBA00038310"/>
    </source>
</evidence>
<dbReference type="InParanoid" id="A0A163K2V1"/>
<dbReference type="PANTHER" id="PTHR43569">
    <property type="entry name" value="AMIDOHYDROLASE"/>
    <property type="match status" value="1"/>
</dbReference>
<dbReference type="Proteomes" id="UP000078561">
    <property type="component" value="Unassembled WGS sequence"/>
</dbReference>
<dbReference type="PANTHER" id="PTHR43569:SF2">
    <property type="entry name" value="AMIDOHYDROLASE-RELATED DOMAIN-CONTAINING PROTEIN"/>
    <property type="match status" value="1"/>
</dbReference>
<dbReference type="OMA" id="DWPVCLV"/>
<reference evidence="3" key="1">
    <citation type="submission" date="2016-04" db="EMBL/GenBank/DDBJ databases">
        <authorList>
            <person name="Evans L.H."/>
            <person name="Alamgir A."/>
            <person name="Owens N."/>
            <person name="Weber N.D."/>
            <person name="Virtaneva K."/>
            <person name="Barbian K."/>
            <person name="Babar A."/>
            <person name="Rosenke K."/>
        </authorList>
    </citation>
    <scope>NUCLEOTIDE SEQUENCE [LARGE SCALE GENOMIC DNA]</scope>
    <source>
        <strain evidence="3">CBS 101.48</strain>
    </source>
</reference>
<comment type="similarity">
    <text evidence="1">Belongs to the metallo-dependent hydrolases superfamily.</text>
</comment>
<organism evidence="3">
    <name type="scientific">Absidia glauca</name>
    <name type="common">Pin mould</name>
    <dbReference type="NCBI Taxonomy" id="4829"/>
    <lineage>
        <taxon>Eukaryota</taxon>
        <taxon>Fungi</taxon>
        <taxon>Fungi incertae sedis</taxon>
        <taxon>Mucoromycota</taxon>
        <taxon>Mucoromycotina</taxon>
        <taxon>Mucoromycetes</taxon>
        <taxon>Mucorales</taxon>
        <taxon>Cunninghamellaceae</taxon>
        <taxon>Absidia</taxon>
    </lineage>
</organism>
<dbReference type="AlphaFoldDB" id="A0A163K2V1"/>
<evidence type="ECO:0000259" key="2">
    <source>
        <dbReference type="Pfam" id="PF04909"/>
    </source>
</evidence>